<dbReference type="InterPro" id="IPR027417">
    <property type="entry name" value="P-loop_NTPase"/>
</dbReference>
<dbReference type="Gene3D" id="3.40.50.300">
    <property type="entry name" value="P-loop containing nucleotide triphosphate hydrolases"/>
    <property type="match status" value="1"/>
</dbReference>
<organism evidence="3 4">
    <name type="scientific">Lyophyllum shimeji</name>
    <name type="common">Hon-shimeji</name>
    <name type="synonym">Tricholoma shimeji</name>
    <dbReference type="NCBI Taxonomy" id="47721"/>
    <lineage>
        <taxon>Eukaryota</taxon>
        <taxon>Fungi</taxon>
        <taxon>Dikarya</taxon>
        <taxon>Basidiomycota</taxon>
        <taxon>Agaricomycotina</taxon>
        <taxon>Agaricomycetes</taxon>
        <taxon>Agaricomycetidae</taxon>
        <taxon>Agaricales</taxon>
        <taxon>Tricholomatineae</taxon>
        <taxon>Lyophyllaceae</taxon>
        <taxon>Lyophyllum</taxon>
    </lineage>
</organism>
<dbReference type="OrthoDB" id="4760524at2759"/>
<evidence type="ECO:0000313" key="3">
    <source>
        <dbReference type="EMBL" id="GLB38197.1"/>
    </source>
</evidence>
<name>A0A9P3PKX5_LYOSH</name>
<accession>A0A9P3PKX5</accession>
<feature type="domain" description="Nephrocystin 3-like N-terminal" evidence="2">
    <location>
        <begin position="119"/>
        <end position="252"/>
    </location>
</feature>
<evidence type="ECO:0000313" key="4">
    <source>
        <dbReference type="Proteomes" id="UP001063166"/>
    </source>
</evidence>
<dbReference type="PANTHER" id="PTHR10039:SF14">
    <property type="entry name" value="NACHT DOMAIN-CONTAINING PROTEIN"/>
    <property type="match status" value="1"/>
</dbReference>
<evidence type="ECO:0000259" key="2">
    <source>
        <dbReference type="Pfam" id="PF24883"/>
    </source>
</evidence>
<protein>
    <recommendedName>
        <fullName evidence="2">Nephrocystin 3-like N-terminal domain-containing protein</fullName>
    </recommendedName>
</protein>
<keyword evidence="4" id="KW-1185">Reference proteome</keyword>
<comment type="caution">
    <text evidence="3">The sequence shown here is derived from an EMBL/GenBank/DDBJ whole genome shotgun (WGS) entry which is preliminary data.</text>
</comment>
<dbReference type="SUPFAM" id="SSF52540">
    <property type="entry name" value="P-loop containing nucleoside triphosphate hydrolases"/>
    <property type="match status" value="2"/>
</dbReference>
<sequence>MSLFTGAQNTTIHGTPYLTSIGGDQNNYRAGTLTINNVQNIGGSTVTSSGREGRTALCRAGTPHAAFNSAARHPPPCCHPDTRKDLLGTIAAWHAAVRDGTTWDQITPKDRPGLPEQRPARILWLYGPAGAGKSAIAQTVAEICHEQKSLAASFFFTHGQHQHVAAHQFFPTIAHDISAHGLGLQDVGVRIGRAVENDFQVFKKNFSTQARTWLLEPLRDANTSSTGGDHAKACLVVIDGLDECIGLDAILDQQGAMGSSVQKDATLSAQDTQELLISSIMELFDEGGGGYADLPLSFLIVSRPEPHISKTFAQQPQAHHSLAVGQTRQADLDVKDFLQSEFDRIRKSYEQSGWTFPDRWPTESDLQLLVMRSGGYFIYPKTVLNFIAAHVDGDIDKDVGEDADKDVDEEYFSPLTRLRRVVRGVSADVGKNPFSNLDILYQRILSGSLRRPVNRVDLLRILGYILAQPPSQSRDIVLTPLVIAAVLNLTVQKVLPVLQRLHSILRIGSGATSPGSLPGTLQPQSPIEGLHVSFADFLSDPKRAGEFSLDSQQIHSDIARGCLEYLKETVHRTDIAPQGSELVFRHFIFRSWTFHFGQAGDTAKAVEVLRQMDRELWNKIIDRWARPGSQWECIDMLDEAVFESNFKLTRSENTIFYTFCELRNVQYREHLGTLAVQYLASEWPDVVKHISVLFDVSCFLLTLHEDGALARLLGLRRSSDSSITTSGWSDIRRYATHIHRQIQRYSQIPEGIRTPYYGLKGLMSDEDKWDRGSPLYPDNHACHAHLAVRCFVTLMSFQIEPGNGRRDRTEWFYAMKHWPGHLFNSTSGNQKLLQLLRSSDLPGLREAVSYSFTFENFVSEIEKSQNHLPDSVIKWDSTPALSRLRFVLQGVSLPLYQFHTAQSTSQLREMFKAVDAANAATVIRWVKWPPSEKNQDILDRWKSATDQVNGANAVRMSAWDGAWSVSPPRIPANAARGVRTDVPRR</sequence>
<gene>
    <name evidence="3" type="ORF">LshimejAT787_0500620</name>
</gene>
<dbReference type="InterPro" id="IPR056884">
    <property type="entry name" value="NPHP3-like_N"/>
</dbReference>
<reference evidence="3" key="1">
    <citation type="submission" date="2022-07" db="EMBL/GenBank/DDBJ databases">
        <title>The genome of Lyophyllum shimeji provides insight into the initial evolution of ectomycorrhizal fungal genome.</title>
        <authorList>
            <person name="Kobayashi Y."/>
            <person name="Shibata T."/>
            <person name="Hirakawa H."/>
            <person name="Shigenobu S."/>
            <person name="Nishiyama T."/>
            <person name="Yamada A."/>
            <person name="Hasebe M."/>
            <person name="Kawaguchi M."/>
        </authorList>
    </citation>
    <scope>NUCLEOTIDE SEQUENCE</scope>
    <source>
        <strain evidence="3">AT787</strain>
    </source>
</reference>
<dbReference type="Pfam" id="PF24883">
    <property type="entry name" value="NPHP3_N"/>
    <property type="match status" value="1"/>
</dbReference>
<evidence type="ECO:0000256" key="1">
    <source>
        <dbReference type="ARBA" id="ARBA00022737"/>
    </source>
</evidence>
<dbReference type="PANTHER" id="PTHR10039">
    <property type="entry name" value="AMELOGENIN"/>
    <property type="match status" value="1"/>
</dbReference>
<dbReference type="EMBL" id="BRPK01000005">
    <property type="protein sequence ID" value="GLB38197.1"/>
    <property type="molecule type" value="Genomic_DNA"/>
</dbReference>
<dbReference type="Proteomes" id="UP001063166">
    <property type="component" value="Unassembled WGS sequence"/>
</dbReference>
<dbReference type="AlphaFoldDB" id="A0A9P3PKX5"/>
<proteinExistence type="predicted"/>
<keyword evidence="1" id="KW-0677">Repeat</keyword>